<keyword evidence="2" id="KW-1185">Reference proteome</keyword>
<protein>
    <submittedName>
        <fullName evidence="1">Uncharacterized protein</fullName>
    </submittedName>
</protein>
<feature type="non-terminal residue" evidence="1">
    <location>
        <position position="90"/>
    </location>
</feature>
<dbReference type="Proteomes" id="UP000823775">
    <property type="component" value="Unassembled WGS sequence"/>
</dbReference>
<name>A0ABS8SDS6_DATST</name>
<reference evidence="1 2" key="1">
    <citation type="journal article" date="2021" name="BMC Genomics">
        <title>Datura genome reveals duplications of psychoactive alkaloid biosynthetic genes and high mutation rate following tissue culture.</title>
        <authorList>
            <person name="Rajewski A."/>
            <person name="Carter-House D."/>
            <person name="Stajich J."/>
            <person name="Litt A."/>
        </authorList>
    </citation>
    <scope>NUCLEOTIDE SEQUENCE [LARGE SCALE GENOMIC DNA]</scope>
    <source>
        <strain evidence="1">AR-01</strain>
    </source>
</reference>
<comment type="caution">
    <text evidence="1">The sequence shown here is derived from an EMBL/GenBank/DDBJ whole genome shotgun (WGS) entry which is preliminary data.</text>
</comment>
<proteinExistence type="predicted"/>
<evidence type="ECO:0000313" key="1">
    <source>
        <dbReference type="EMBL" id="MCD7456955.1"/>
    </source>
</evidence>
<sequence>MSGNKCPCDLSTQERRNAAEMCVRVCGLGHCARLASFLCFCDLMTKVETLGSAAYPNFLPSTGGSLMFHGFPHAFHSDGLSGTTALIFPF</sequence>
<organism evidence="1 2">
    <name type="scientific">Datura stramonium</name>
    <name type="common">Jimsonweed</name>
    <name type="synonym">Common thornapple</name>
    <dbReference type="NCBI Taxonomy" id="4076"/>
    <lineage>
        <taxon>Eukaryota</taxon>
        <taxon>Viridiplantae</taxon>
        <taxon>Streptophyta</taxon>
        <taxon>Embryophyta</taxon>
        <taxon>Tracheophyta</taxon>
        <taxon>Spermatophyta</taxon>
        <taxon>Magnoliopsida</taxon>
        <taxon>eudicotyledons</taxon>
        <taxon>Gunneridae</taxon>
        <taxon>Pentapetalae</taxon>
        <taxon>asterids</taxon>
        <taxon>lamiids</taxon>
        <taxon>Solanales</taxon>
        <taxon>Solanaceae</taxon>
        <taxon>Solanoideae</taxon>
        <taxon>Datureae</taxon>
        <taxon>Datura</taxon>
    </lineage>
</organism>
<accession>A0ABS8SDS6</accession>
<gene>
    <name evidence="1" type="ORF">HAX54_033691</name>
</gene>
<evidence type="ECO:0000313" key="2">
    <source>
        <dbReference type="Proteomes" id="UP000823775"/>
    </source>
</evidence>
<dbReference type="EMBL" id="JACEIK010000432">
    <property type="protein sequence ID" value="MCD7456955.1"/>
    <property type="molecule type" value="Genomic_DNA"/>
</dbReference>